<evidence type="ECO:0000259" key="5">
    <source>
        <dbReference type="Pfam" id="PF02601"/>
    </source>
</evidence>
<dbReference type="NCBIfam" id="TIGR00237">
    <property type="entry name" value="xseA"/>
    <property type="match status" value="1"/>
</dbReference>
<sequence>MEKETYSLSQLTRFINQVFKVNFESTVWIKAEISELREASNGHCYLEFIEKDPDTDTLIAKMKANIWANTYRMLKPYFESSTGQQLHAGIKVLVSVTVDFHDVFGLSLNIRDIDPTYTLGELAKRRLEIIRQLEKDGVMEMNKSLELATLPNRVAVISSPTAAGYDDFCNQLENNPDGFVFYKKLFPAIMQGDMATGSIIEALDKIYEYADLFDIVIIIRGGGATTDLACFDSYELALNCAQFPLPIIAGIGHQRDLSIVDMVAHTSVKTPTAAAALLIEMMEEAKNRMTDAYTAIYQLLNQRIQNQQQKIADISWKIKHALLNKTANKKLTLERQKSRLIQAIRLTISAQKNKLALIENSVERHSPAFLLKYGYTITTINGKRISSVNDVQDGDTIKTYVSDGEVKSIVEK</sequence>
<dbReference type="InterPro" id="IPR003753">
    <property type="entry name" value="Exonuc_VII_L"/>
</dbReference>
<evidence type="ECO:0000256" key="1">
    <source>
        <dbReference type="ARBA" id="ARBA00022490"/>
    </source>
</evidence>
<keyword evidence="1" id="KW-0963">Cytoplasm</keyword>
<gene>
    <name evidence="7" type="primary">xseA_17</name>
    <name evidence="7" type="ORF">SDC9_64530</name>
</gene>
<reference evidence="7" key="1">
    <citation type="submission" date="2019-08" db="EMBL/GenBank/DDBJ databases">
        <authorList>
            <person name="Kucharzyk K."/>
            <person name="Murdoch R.W."/>
            <person name="Higgins S."/>
            <person name="Loffler F."/>
        </authorList>
    </citation>
    <scope>NUCLEOTIDE SEQUENCE</scope>
</reference>
<dbReference type="AlphaFoldDB" id="A0A644XVG5"/>
<comment type="caution">
    <text evidence="7">The sequence shown here is derived from an EMBL/GenBank/DDBJ whole genome shotgun (WGS) entry which is preliminary data.</text>
</comment>
<dbReference type="GO" id="GO:0003676">
    <property type="term" value="F:nucleic acid binding"/>
    <property type="evidence" value="ECO:0007669"/>
    <property type="project" value="InterPro"/>
</dbReference>
<dbReference type="InterPro" id="IPR025824">
    <property type="entry name" value="OB-fold_nuc-bd_dom"/>
</dbReference>
<evidence type="ECO:0000313" key="7">
    <source>
        <dbReference type="EMBL" id="MPM18124.1"/>
    </source>
</evidence>
<feature type="domain" description="Exonuclease VII large subunit C-terminal" evidence="5">
    <location>
        <begin position="139"/>
        <end position="320"/>
    </location>
</feature>
<dbReference type="GO" id="GO:0006308">
    <property type="term" value="P:DNA catabolic process"/>
    <property type="evidence" value="ECO:0007669"/>
    <property type="project" value="InterPro"/>
</dbReference>
<protein>
    <submittedName>
        <fullName evidence="7">Exodeoxyribonuclease 7 large subunit</fullName>
        <ecNumber evidence="7">3.1.11.6</ecNumber>
    </submittedName>
</protein>
<feature type="domain" description="OB-fold nucleic acid binding" evidence="6">
    <location>
        <begin position="6"/>
        <end position="114"/>
    </location>
</feature>
<dbReference type="EC" id="3.1.11.6" evidence="7"/>
<dbReference type="EMBL" id="VSSQ01002924">
    <property type="protein sequence ID" value="MPM18124.1"/>
    <property type="molecule type" value="Genomic_DNA"/>
</dbReference>
<name>A0A644XVG5_9ZZZZ</name>
<keyword evidence="3 7" id="KW-0378">Hydrolase</keyword>
<dbReference type="PANTHER" id="PTHR30008:SF0">
    <property type="entry name" value="EXODEOXYRIBONUCLEASE 7 LARGE SUBUNIT"/>
    <property type="match status" value="1"/>
</dbReference>
<dbReference type="GO" id="GO:0008855">
    <property type="term" value="F:exodeoxyribonuclease VII activity"/>
    <property type="evidence" value="ECO:0007669"/>
    <property type="project" value="UniProtKB-EC"/>
</dbReference>
<dbReference type="CDD" id="cd04489">
    <property type="entry name" value="ExoVII_LU_OBF"/>
    <property type="match status" value="1"/>
</dbReference>
<dbReference type="GO" id="GO:0009318">
    <property type="term" value="C:exodeoxyribonuclease VII complex"/>
    <property type="evidence" value="ECO:0007669"/>
    <property type="project" value="InterPro"/>
</dbReference>
<evidence type="ECO:0000256" key="4">
    <source>
        <dbReference type="ARBA" id="ARBA00022839"/>
    </source>
</evidence>
<dbReference type="Pfam" id="PF13742">
    <property type="entry name" value="tRNA_anti_2"/>
    <property type="match status" value="1"/>
</dbReference>
<dbReference type="Pfam" id="PF02601">
    <property type="entry name" value="Exonuc_VII_L"/>
    <property type="match status" value="1"/>
</dbReference>
<evidence type="ECO:0000256" key="2">
    <source>
        <dbReference type="ARBA" id="ARBA00022722"/>
    </source>
</evidence>
<proteinExistence type="predicted"/>
<accession>A0A644XVG5</accession>
<dbReference type="InterPro" id="IPR020579">
    <property type="entry name" value="Exonuc_VII_lsu_C"/>
</dbReference>
<evidence type="ECO:0000259" key="6">
    <source>
        <dbReference type="Pfam" id="PF13742"/>
    </source>
</evidence>
<keyword evidence="4" id="KW-0269">Exonuclease</keyword>
<keyword evidence="2" id="KW-0540">Nuclease</keyword>
<dbReference type="PANTHER" id="PTHR30008">
    <property type="entry name" value="EXODEOXYRIBONUCLEASE 7 LARGE SUBUNIT"/>
    <property type="match status" value="1"/>
</dbReference>
<organism evidence="7">
    <name type="scientific">bioreactor metagenome</name>
    <dbReference type="NCBI Taxonomy" id="1076179"/>
    <lineage>
        <taxon>unclassified sequences</taxon>
        <taxon>metagenomes</taxon>
        <taxon>ecological metagenomes</taxon>
    </lineage>
</organism>
<evidence type="ECO:0000256" key="3">
    <source>
        <dbReference type="ARBA" id="ARBA00022801"/>
    </source>
</evidence>